<dbReference type="HOGENOM" id="CLU_035026_0_0_11"/>
<dbReference type="InterPro" id="IPR009003">
    <property type="entry name" value="Peptidase_S1_PA"/>
</dbReference>
<accession>W5XZT7</accession>
<dbReference type="STRING" id="1224164.B843_03905"/>
<evidence type="ECO:0000313" key="3">
    <source>
        <dbReference type="Proteomes" id="UP000019222"/>
    </source>
</evidence>
<reference evidence="2 3" key="1">
    <citation type="submission" date="2013-02" db="EMBL/GenBank/DDBJ databases">
        <title>The complete genome sequence of Corynebacterium vitaeruminis DSM 20294.</title>
        <authorList>
            <person name="Ruckert C."/>
            <person name="Albersmeier A."/>
            <person name="Kalinowski J."/>
        </authorList>
    </citation>
    <scope>NUCLEOTIDE SEQUENCE [LARGE SCALE GENOMIC DNA]</scope>
    <source>
        <strain evidence="3">ATCC 10234</strain>
    </source>
</reference>
<feature type="chain" id="PRO_5038805977" description="Secreted protein" evidence="1">
    <location>
        <begin position="23"/>
        <end position="336"/>
    </location>
</feature>
<sequence length="336" mass="34544">MQKLLRKSSRVAVALMSMAAVASVAPNAGAQEVLPEQISSLLPKETVDQVNAAVSSAQEQVDQAVQQVQQAVQPAQQEYADQGFQPIVDGPNYHWTNDLSSQVMAATPGPVLHRVQGSWFNAPDVPAESIEAEKQGESLYGPGTPIYVGDNDLCTVAFTGTDAAGRKLAVTAGHCGGVGSQVTSADSWRVGPSGTVAATNPNLDYSVIELGSNAKITNTYNGVTVNQLGQGSLAPGQVACKSGVATGNTCGMTWSSQPNTQFTQICASQGDSGAPVLLGDRVVGMVNGGMLPIASASCRTPLQGPLFMPTVSVPVDSILADLNSRDAVGTGFTPAS</sequence>
<gene>
    <name evidence="2" type="ORF">B843_03905</name>
</gene>
<proteinExistence type="predicted"/>
<keyword evidence="3" id="KW-1185">Reference proteome</keyword>
<evidence type="ECO:0000313" key="2">
    <source>
        <dbReference type="EMBL" id="AHI22170.1"/>
    </source>
</evidence>
<evidence type="ECO:0000256" key="1">
    <source>
        <dbReference type="SAM" id="SignalP"/>
    </source>
</evidence>
<dbReference type="SUPFAM" id="SSF50494">
    <property type="entry name" value="Trypsin-like serine proteases"/>
    <property type="match status" value="1"/>
</dbReference>
<dbReference type="CDD" id="cd21112">
    <property type="entry name" value="alphaLP-like"/>
    <property type="match status" value="1"/>
</dbReference>
<keyword evidence="1" id="KW-0732">Signal</keyword>
<dbReference type="InterPro" id="IPR043504">
    <property type="entry name" value="Peptidase_S1_PA_chymotrypsin"/>
</dbReference>
<organism evidence="2 3">
    <name type="scientific">Corynebacterium vitaeruminis DSM 20294</name>
    <dbReference type="NCBI Taxonomy" id="1224164"/>
    <lineage>
        <taxon>Bacteria</taxon>
        <taxon>Bacillati</taxon>
        <taxon>Actinomycetota</taxon>
        <taxon>Actinomycetes</taxon>
        <taxon>Mycobacteriales</taxon>
        <taxon>Corynebacteriaceae</taxon>
        <taxon>Corynebacterium</taxon>
    </lineage>
</organism>
<dbReference type="RefSeq" id="WP_231494040.1">
    <property type="nucleotide sequence ID" value="NZ_CP004353.1"/>
</dbReference>
<feature type="signal peptide" evidence="1">
    <location>
        <begin position="1"/>
        <end position="22"/>
    </location>
</feature>
<evidence type="ECO:0008006" key="4">
    <source>
        <dbReference type="Google" id="ProtNLM"/>
    </source>
</evidence>
<dbReference type="AlphaFoldDB" id="W5XZT7"/>
<dbReference type="Proteomes" id="UP000019222">
    <property type="component" value="Chromosome"/>
</dbReference>
<protein>
    <recommendedName>
        <fullName evidence="4">Secreted protein</fullName>
    </recommendedName>
</protein>
<dbReference type="KEGG" id="cvt:B843_03905"/>
<dbReference type="eggNOG" id="COG5640">
    <property type="taxonomic scope" value="Bacteria"/>
</dbReference>
<dbReference type="EMBL" id="CP004353">
    <property type="protein sequence ID" value="AHI22170.1"/>
    <property type="molecule type" value="Genomic_DNA"/>
</dbReference>
<dbReference type="Gene3D" id="2.40.10.10">
    <property type="entry name" value="Trypsin-like serine proteases"/>
    <property type="match status" value="2"/>
</dbReference>
<dbReference type="PATRIC" id="fig|1224164.3.peg.772"/>
<name>W5XZT7_9CORY</name>